<dbReference type="InterPro" id="IPR003613">
    <property type="entry name" value="Ubox_domain"/>
</dbReference>
<evidence type="ECO:0000256" key="5">
    <source>
        <dbReference type="ARBA" id="ARBA00007434"/>
    </source>
</evidence>
<evidence type="ECO:0000256" key="10">
    <source>
        <dbReference type="ARBA" id="ARBA00023242"/>
    </source>
</evidence>
<dbReference type="InterPro" id="IPR019474">
    <property type="entry name" value="Ub_conjug_fac_E4_core"/>
</dbReference>
<comment type="pathway">
    <text evidence="4">Protein modification; protein ubiquitination.</text>
</comment>
<evidence type="ECO:0000256" key="11">
    <source>
        <dbReference type="SAM" id="MobiDB-lite"/>
    </source>
</evidence>
<reference evidence="13" key="1">
    <citation type="submission" date="2021-01" db="EMBL/GenBank/DDBJ databases">
        <authorList>
            <consortium name="Genoscope - CEA"/>
            <person name="William W."/>
        </authorList>
    </citation>
    <scope>NUCLEOTIDE SEQUENCE</scope>
</reference>
<organism evidence="13 14">
    <name type="scientific">Paramecium sonneborni</name>
    <dbReference type="NCBI Taxonomy" id="65129"/>
    <lineage>
        <taxon>Eukaryota</taxon>
        <taxon>Sar</taxon>
        <taxon>Alveolata</taxon>
        <taxon>Ciliophora</taxon>
        <taxon>Intramacronucleata</taxon>
        <taxon>Oligohymenophorea</taxon>
        <taxon>Peniculida</taxon>
        <taxon>Parameciidae</taxon>
        <taxon>Paramecium</taxon>
    </lineage>
</organism>
<dbReference type="PROSITE" id="PS51698">
    <property type="entry name" value="U_BOX"/>
    <property type="match status" value="1"/>
</dbReference>
<evidence type="ECO:0000259" key="12">
    <source>
        <dbReference type="PROSITE" id="PS51698"/>
    </source>
</evidence>
<dbReference type="PANTHER" id="PTHR13931">
    <property type="entry name" value="UBIQUITINATION FACTOR E4"/>
    <property type="match status" value="1"/>
</dbReference>
<dbReference type="GO" id="GO:0000209">
    <property type="term" value="P:protein polyubiquitination"/>
    <property type="evidence" value="ECO:0007669"/>
    <property type="project" value="TreeGrafter"/>
</dbReference>
<dbReference type="GO" id="GO:0005737">
    <property type="term" value="C:cytoplasm"/>
    <property type="evidence" value="ECO:0007669"/>
    <property type="project" value="UniProtKB-SubCell"/>
</dbReference>
<dbReference type="GO" id="GO:0000151">
    <property type="term" value="C:ubiquitin ligase complex"/>
    <property type="evidence" value="ECO:0007669"/>
    <property type="project" value="InterPro"/>
</dbReference>
<keyword evidence="7" id="KW-0963">Cytoplasm</keyword>
<dbReference type="GO" id="GO:0006511">
    <property type="term" value="P:ubiquitin-dependent protein catabolic process"/>
    <property type="evidence" value="ECO:0007669"/>
    <property type="project" value="InterPro"/>
</dbReference>
<dbReference type="EMBL" id="CAJJDN010000109">
    <property type="protein sequence ID" value="CAD8115932.1"/>
    <property type="molecule type" value="Genomic_DNA"/>
</dbReference>
<keyword evidence="9" id="KW-0833">Ubl conjugation pathway</keyword>
<feature type="region of interest" description="Disordered" evidence="11">
    <location>
        <begin position="1"/>
        <end position="27"/>
    </location>
</feature>
<dbReference type="Pfam" id="PF04564">
    <property type="entry name" value="U-box"/>
    <property type="match status" value="1"/>
</dbReference>
<evidence type="ECO:0000256" key="2">
    <source>
        <dbReference type="ARBA" id="ARBA00004123"/>
    </source>
</evidence>
<comment type="catalytic activity">
    <reaction evidence="1">
        <text>S-ubiquitinyl-[E2 ubiquitin-conjugating enzyme]-L-cysteine + [acceptor protein]-L-lysine = [E2 ubiquitin-conjugating enzyme]-L-cysteine + N(6)-ubiquitinyl-[acceptor protein]-L-lysine.</text>
        <dbReference type="EC" id="2.3.2.27"/>
    </reaction>
</comment>
<accession>A0A8S1QJS1</accession>
<evidence type="ECO:0000256" key="9">
    <source>
        <dbReference type="ARBA" id="ARBA00022786"/>
    </source>
</evidence>
<keyword evidence="8" id="KW-0808">Transferase</keyword>
<dbReference type="OrthoDB" id="312224at2759"/>
<comment type="caution">
    <text evidence="13">The sequence shown here is derived from an EMBL/GenBank/DDBJ whole genome shotgun (WGS) entry which is preliminary data.</text>
</comment>
<dbReference type="EC" id="2.3.2.27" evidence="6"/>
<dbReference type="GO" id="GO:0036503">
    <property type="term" value="P:ERAD pathway"/>
    <property type="evidence" value="ECO:0007669"/>
    <property type="project" value="InterPro"/>
</dbReference>
<evidence type="ECO:0000313" key="14">
    <source>
        <dbReference type="Proteomes" id="UP000692954"/>
    </source>
</evidence>
<feature type="compositionally biased region" description="Low complexity" evidence="11">
    <location>
        <begin position="1"/>
        <end position="21"/>
    </location>
</feature>
<sequence length="1058" mass="125358">MGQSSSSSSQPKNESQESQKSTQAALDYWAKKQEQAYQQIGSEKNDEQLINVQETSSLLQHEQQQQQQQQQINQVDQIKEQQMIDQSSSQQIIKQEIIQQQIQDEYIDQNIENQINEPCNEFIQLSQEEIEHIWLSKIFKIDAKNQVINNQKVDFISQDQCISIQYIIDELCYTFLTCSQFRESEKFEFLIEVLINLGEVQIQEQFIKLDEGIIEKRKYDEILHYLQGQLITCILYPEGLEWDKFDEDPNRVDDYRNQRATVFYNRIFSSNLQLDYSGVIQNLLDYINTKVSSDDIQKFLDLMFKREFKDLSNWSLDLLEQSSQTLKLLLLIANYPNIMEIILMNSWAFGKFKLMQSGQQFQNNCIIGKMLSGSLFYTDSLIAKNKFLGDYNSMKIMRDQYRRKIFSLNDEICKLFTKILSHKSNVLKMMFYNFISNIIALNLNLEKILNQGLMQQCCTPGMVFNLHYVLLKMFNPWIDDQGKIDLRIKNIQLQMFLILKDHPLFSTIYQNIDLLAPDLTPAQELLELETKVDPMTTMFLLTQRINHIISTIIDQFYYNRILTKMSDIAQQYGQKSTQFQEILQLKLSFDTQILDPKTITYTMQFLSFSSQLAMSMIDENNKPKYPYGLLPSSFVNDIHSFFNTYKYNDEILKQPYEFEKCCEFAIFAMDTRNITNPHLRIKGIEVFHIIDQGKMNKRGIVQTQSFDFIFRNNEIIEKHMISGLLKVFIDCERTGEGNQFYEKFNFRYRFCKLIRFLLEKHKDRYNLLLSQTVEKEKEMFLAFANYYLNDMIFLLDECLTKIKKMKSLESQQRDMEQQQDYFKLQQELKTLSIFLQEYYNNIQVFSEVQPEAFLTDEIRDKLANNLNYTLEQLNGKQAAQYKIQSLGSVNFDPKLIMGNVIELYLNFSSNDQFLMQVVKDDRCFSIELFQVTINLLDKHQIIPYQRIQLFRELIFKLQEYEEKIINQLPDDVPDEFLDPLCYSLMTDPVKLPHSNVIVDRLTIKKQLLNQQIDPFDRTPLTIEMVIEQPELKQRIAKFIENSEKKKTKQQIKIVQEEN</sequence>
<evidence type="ECO:0000256" key="6">
    <source>
        <dbReference type="ARBA" id="ARBA00012483"/>
    </source>
</evidence>
<evidence type="ECO:0000313" key="13">
    <source>
        <dbReference type="EMBL" id="CAD8115932.1"/>
    </source>
</evidence>
<comment type="subcellular location">
    <subcellularLocation>
        <location evidence="3">Cytoplasm</location>
    </subcellularLocation>
    <subcellularLocation>
        <location evidence="2">Nucleus</location>
    </subcellularLocation>
</comment>
<comment type="similarity">
    <text evidence="5">Belongs to the ubiquitin conjugation factor E4 family.</text>
</comment>
<evidence type="ECO:0000256" key="1">
    <source>
        <dbReference type="ARBA" id="ARBA00000900"/>
    </source>
</evidence>
<dbReference type="Proteomes" id="UP000692954">
    <property type="component" value="Unassembled WGS sequence"/>
</dbReference>
<dbReference type="InterPro" id="IPR045132">
    <property type="entry name" value="UBE4"/>
</dbReference>
<feature type="domain" description="U-box" evidence="12">
    <location>
        <begin position="971"/>
        <end position="1045"/>
    </location>
</feature>
<keyword evidence="10" id="KW-0539">Nucleus</keyword>
<dbReference type="PANTHER" id="PTHR13931:SF2">
    <property type="entry name" value="UBIQUITIN CONJUGATION FACTOR E4 B"/>
    <property type="match status" value="1"/>
</dbReference>
<evidence type="ECO:0000256" key="3">
    <source>
        <dbReference type="ARBA" id="ARBA00004496"/>
    </source>
</evidence>
<dbReference type="SMART" id="SM00504">
    <property type="entry name" value="Ubox"/>
    <property type="match status" value="1"/>
</dbReference>
<evidence type="ECO:0000256" key="8">
    <source>
        <dbReference type="ARBA" id="ARBA00022679"/>
    </source>
</evidence>
<name>A0A8S1QJS1_9CILI</name>
<gene>
    <name evidence="13" type="ORF">PSON_ATCC_30995.1.T1090184</name>
</gene>
<keyword evidence="14" id="KW-1185">Reference proteome</keyword>
<dbReference type="GO" id="GO:0005634">
    <property type="term" value="C:nucleus"/>
    <property type="evidence" value="ECO:0007669"/>
    <property type="project" value="UniProtKB-SubCell"/>
</dbReference>
<proteinExistence type="inferred from homology"/>
<evidence type="ECO:0000256" key="7">
    <source>
        <dbReference type="ARBA" id="ARBA00022490"/>
    </source>
</evidence>
<protein>
    <recommendedName>
        <fullName evidence="6">RING-type E3 ubiquitin transferase</fullName>
        <ecNumber evidence="6">2.3.2.27</ecNumber>
    </recommendedName>
</protein>
<dbReference type="FunFam" id="3.30.40.10:FF:000055">
    <property type="entry name" value="Ubiquitin conjugation factor e4 a"/>
    <property type="match status" value="1"/>
</dbReference>
<evidence type="ECO:0000256" key="4">
    <source>
        <dbReference type="ARBA" id="ARBA00004906"/>
    </source>
</evidence>
<dbReference type="GO" id="GO:0034450">
    <property type="term" value="F:ubiquitin-ubiquitin ligase activity"/>
    <property type="evidence" value="ECO:0007669"/>
    <property type="project" value="InterPro"/>
</dbReference>
<dbReference type="Pfam" id="PF10408">
    <property type="entry name" value="Ufd2P_core"/>
    <property type="match status" value="1"/>
</dbReference>
<dbReference type="AlphaFoldDB" id="A0A8S1QJS1"/>